<reference evidence="1 2" key="1">
    <citation type="submission" date="2018-11" db="EMBL/GenBank/DDBJ databases">
        <title>Genome assembly of Steccherinum ochraceum LE-BIN_3174, the white-rot fungus of the Steccherinaceae family (The Residual Polyporoid clade, Polyporales, Basidiomycota).</title>
        <authorList>
            <person name="Fedorova T.V."/>
            <person name="Glazunova O.A."/>
            <person name="Landesman E.O."/>
            <person name="Moiseenko K.V."/>
            <person name="Psurtseva N.V."/>
            <person name="Savinova O.S."/>
            <person name="Shakhova N.V."/>
            <person name="Tyazhelova T.V."/>
            <person name="Vasina D.V."/>
        </authorList>
    </citation>
    <scope>NUCLEOTIDE SEQUENCE [LARGE SCALE GENOMIC DNA]</scope>
    <source>
        <strain evidence="1 2">LE-BIN_3174</strain>
    </source>
</reference>
<name>A0A4R0RLX4_9APHY</name>
<organism evidence="1 2">
    <name type="scientific">Steccherinum ochraceum</name>
    <dbReference type="NCBI Taxonomy" id="92696"/>
    <lineage>
        <taxon>Eukaryota</taxon>
        <taxon>Fungi</taxon>
        <taxon>Dikarya</taxon>
        <taxon>Basidiomycota</taxon>
        <taxon>Agaricomycotina</taxon>
        <taxon>Agaricomycetes</taxon>
        <taxon>Polyporales</taxon>
        <taxon>Steccherinaceae</taxon>
        <taxon>Steccherinum</taxon>
    </lineage>
</organism>
<dbReference type="EMBL" id="RWJN01000062">
    <property type="protein sequence ID" value="TCD68586.1"/>
    <property type="molecule type" value="Genomic_DNA"/>
</dbReference>
<evidence type="ECO:0000313" key="2">
    <source>
        <dbReference type="Proteomes" id="UP000292702"/>
    </source>
</evidence>
<dbReference type="OrthoDB" id="2758166at2759"/>
<keyword evidence="2" id="KW-1185">Reference proteome</keyword>
<sequence length="450" mass="50459">MRDTGPELPTELIDHTLSFLHDDIKALQACSYTSRTFLRSARYHLFHTLTVGYEPDHDGTLGYVSFFRFLDRTPEVRPYIRSLKFVCDPAISGSGKQDDILSPVLSSCTLSSVLSYLPHLHTLILSGRIHIVASPCYQSVLLLADCSNRPRPRCHLPADANPPPLACLSLDSVHFTTRRSFTDVLQLFPAIDRLTVTGLHFPQDSPLQYRDGDNSCRVETGTPNRGLRGSPVEDGDRRGVRQLMLRAQETASFEVLVDILGQQLRSQSLEVISFEFDRHRQLKPFAALLSRSSESLESLALHVPAHPFGQISGEELRHLSLRSMKRLKTLTFVEGHRSDCDKHAADPFDDAASHTVCNSIKEVLLQVPTHIHEMHFHLKLRAFGVGSAGQLLDHFGWAELEEVAKRCEALRRVVFSLQGRPEGDQVLKGVIANRAPTLHMRGVLEVNFEK</sequence>
<proteinExistence type="predicted"/>
<protein>
    <recommendedName>
        <fullName evidence="3">F-box domain-containing protein</fullName>
    </recommendedName>
</protein>
<accession>A0A4R0RLX4</accession>
<gene>
    <name evidence="1" type="ORF">EIP91_010375</name>
</gene>
<evidence type="ECO:0000313" key="1">
    <source>
        <dbReference type="EMBL" id="TCD68586.1"/>
    </source>
</evidence>
<dbReference type="Proteomes" id="UP000292702">
    <property type="component" value="Unassembled WGS sequence"/>
</dbReference>
<comment type="caution">
    <text evidence="1">The sequence shown here is derived from an EMBL/GenBank/DDBJ whole genome shotgun (WGS) entry which is preliminary data.</text>
</comment>
<evidence type="ECO:0008006" key="3">
    <source>
        <dbReference type="Google" id="ProtNLM"/>
    </source>
</evidence>
<dbReference type="AlphaFoldDB" id="A0A4R0RLX4"/>